<dbReference type="PANTHER" id="PTHR46338:SF1">
    <property type="entry name" value="TRANSCRIPTION INITIATION FACTOR TFIID SUBUNIT 8"/>
    <property type="match status" value="1"/>
</dbReference>
<dbReference type="Proteomes" id="UP000077202">
    <property type="component" value="Unassembled WGS sequence"/>
</dbReference>
<dbReference type="SMART" id="SM00576">
    <property type="entry name" value="BTP"/>
    <property type="match status" value="1"/>
</dbReference>
<dbReference type="InterPro" id="IPR009072">
    <property type="entry name" value="Histone-fold"/>
</dbReference>
<dbReference type="InterPro" id="IPR019473">
    <property type="entry name" value="TFIID_su8_C"/>
</dbReference>
<feature type="region of interest" description="Disordered" evidence="7">
    <location>
        <begin position="456"/>
        <end position="502"/>
    </location>
</feature>
<organism evidence="9 10">
    <name type="scientific">Marchantia polymorpha subsp. ruderalis</name>
    <dbReference type="NCBI Taxonomy" id="1480154"/>
    <lineage>
        <taxon>Eukaryota</taxon>
        <taxon>Viridiplantae</taxon>
        <taxon>Streptophyta</taxon>
        <taxon>Embryophyta</taxon>
        <taxon>Marchantiophyta</taxon>
        <taxon>Marchantiopsida</taxon>
        <taxon>Marchantiidae</taxon>
        <taxon>Marchantiales</taxon>
        <taxon>Marchantiaceae</taxon>
        <taxon>Marchantia</taxon>
    </lineage>
</organism>
<dbReference type="InterPro" id="IPR006565">
    <property type="entry name" value="BTP"/>
</dbReference>
<evidence type="ECO:0000313" key="10">
    <source>
        <dbReference type="Proteomes" id="UP000077202"/>
    </source>
</evidence>
<proteinExistence type="inferred from homology"/>
<dbReference type="InterPro" id="IPR037818">
    <property type="entry name" value="TAF8"/>
</dbReference>
<evidence type="ECO:0000256" key="4">
    <source>
        <dbReference type="ARBA" id="ARBA00023015"/>
    </source>
</evidence>
<evidence type="ECO:0000313" key="9">
    <source>
        <dbReference type="EMBL" id="OAE26073.1"/>
    </source>
</evidence>
<dbReference type="Gene3D" id="1.10.20.10">
    <property type="entry name" value="Histone, subunit A"/>
    <property type="match status" value="1"/>
</dbReference>
<sequence>MRGERVRGVDEVLMRTGELGAEIGRGRNLRISNVMRRFRARPVALDALSSGRGSVNHSGTSQRDDAMSGSGDEFGRAVAKIGVSQLCEAIGFHAIQRSAGETLADIAIRYLTDLAKAAHFYANLAGRTQCNALDVIMAMEDVGTGPTSAADSNRPLSSSKALQEVIRYVEYSEEIPFARPLPHFPVSKKRAAPPSFLQLGETPPYPHIPPWLPAFPDPHTYRSTPVWDERKSDPRLDKLELARQRRKAERSLVSLHLRLSSSGATTKSPVPPDSLVNSSSAGGTTVPFTALAAIRASVGNSSSIPLGRPPPSPALPSRQQWPPTSEQEAILSKLEAEGQAGKGKGKRVAAGQNPFLASPFPPGEKEVSTITSPGRIGDSMGRQGEAEGKVSLPSVLETFAPAIEAAKLGVDRLDAGQGSNILPEAKDRRPVLLSFDWGKKARVKALAAQLSVGAFKQSPAKEKVKVSSQGKDEEKDDKRKRAEQILAQAMEAMEGTDDVTQA</sequence>
<dbReference type="AlphaFoldDB" id="A0A176W0C3"/>
<feature type="compositionally biased region" description="Polar residues" evidence="7">
    <location>
        <begin position="51"/>
        <end position="61"/>
    </location>
</feature>
<keyword evidence="6" id="KW-0539">Nucleus</keyword>
<evidence type="ECO:0000256" key="7">
    <source>
        <dbReference type="SAM" id="MobiDB-lite"/>
    </source>
</evidence>
<keyword evidence="4" id="KW-0805">Transcription regulation</keyword>
<evidence type="ECO:0000256" key="2">
    <source>
        <dbReference type="ARBA" id="ARBA00008767"/>
    </source>
</evidence>
<feature type="compositionally biased region" description="Basic and acidic residues" evidence="7">
    <location>
        <begin position="459"/>
        <end position="483"/>
    </location>
</feature>
<dbReference type="PANTHER" id="PTHR46338">
    <property type="entry name" value="TRANSCRIPTION INITIATION FACTOR TFIID SUBUNIT 8"/>
    <property type="match status" value="1"/>
</dbReference>
<keyword evidence="5" id="KW-0804">Transcription</keyword>
<evidence type="ECO:0000256" key="5">
    <source>
        <dbReference type="ARBA" id="ARBA00023163"/>
    </source>
</evidence>
<feature type="region of interest" description="Disordered" evidence="7">
    <location>
        <begin position="301"/>
        <end position="385"/>
    </location>
</feature>
<dbReference type="CDD" id="cd08049">
    <property type="entry name" value="TAF8"/>
    <property type="match status" value="1"/>
</dbReference>
<keyword evidence="10" id="KW-1185">Reference proteome</keyword>
<dbReference type="Pfam" id="PF07524">
    <property type="entry name" value="Bromo_TP"/>
    <property type="match status" value="1"/>
</dbReference>
<dbReference type="SUPFAM" id="SSF47113">
    <property type="entry name" value="Histone-fold"/>
    <property type="match status" value="1"/>
</dbReference>
<accession>A0A176W0C3</accession>
<evidence type="ECO:0000256" key="6">
    <source>
        <dbReference type="ARBA" id="ARBA00023242"/>
    </source>
</evidence>
<reference evidence="9" key="1">
    <citation type="submission" date="2016-03" db="EMBL/GenBank/DDBJ databases">
        <title>Mechanisms controlling the formation of the plant cell surface in tip-growing cells are functionally conserved among land plants.</title>
        <authorList>
            <person name="Honkanen S."/>
            <person name="Jones V.A."/>
            <person name="Morieri G."/>
            <person name="Champion C."/>
            <person name="Hetherington A.J."/>
            <person name="Kelly S."/>
            <person name="Saint-Marcoux D."/>
            <person name="Proust H."/>
            <person name="Prescott H."/>
            <person name="Dolan L."/>
        </authorList>
    </citation>
    <scope>NUCLEOTIDE SEQUENCE [LARGE SCALE GENOMIC DNA]</scope>
    <source>
        <tissue evidence="9">Whole gametophyte</tissue>
    </source>
</reference>
<comment type="similarity">
    <text evidence="2">Belongs to the TAF8 family.</text>
</comment>
<comment type="caution">
    <text evidence="9">The sequence shown here is derived from an EMBL/GenBank/DDBJ whole genome shotgun (WGS) entry which is preliminary data.</text>
</comment>
<dbReference type="Pfam" id="PF10406">
    <property type="entry name" value="TAF8_C"/>
    <property type="match status" value="1"/>
</dbReference>
<gene>
    <name evidence="9" type="ORF">AXG93_1298s1120</name>
</gene>
<dbReference type="GO" id="GO:0046982">
    <property type="term" value="F:protein heterodimerization activity"/>
    <property type="evidence" value="ECO:0007669"/>
    <property type="project" value="InterPro"/>
</dbReference>
<dbReference type="EMBL" id="LVLJ01002261">
    <property type="protein sequence ID" value="OAE26073.1"/>
    <property type="molecule type" value="Genomic_DNA"/>
</dbReference>
<name>A0A176W0C3_MARPO</name>
<evidence type="ECO:0000256" key="1">
    <source>
        <dbReference type="ARBA" id="ARBA00004123"/>
    </source>
</evidence>
<feature type="region of interest" description="Disordered" evidence="7">
    <location>
        <begin position="49"/>
        <end position="70"/>
    </location>
</feature>
<evidence type="ECO:0000259" key="8">
    <source>
        <dbReference type="SMART" id="SM00576"/>
    </source>
</evidence>
<feature type="region of interest" description="Disordered" evidence="7">
    <location>
        <begin position="262"/>
        <end position="281"/>
    </location>
</feature>
<comment type="subcellular location">
    <subcellularLocation>
        <location evidence="1">Nucleus</location>
    </subcellularLocation>
</comment>
<feature type="domain" description="Bromodomain associated" evidence="8">
    <location>
        <begin position="72"/>
        <end position="149"/>
    </location>
</feature>
<evidence type="ECO:0000256" key="3">
    <source>
        <dbReference type="ARBA" id="ARBA00017307"/>
    </source>
</evidence>
<protein>
    <recommendedName>
        <fullName evidence="3">Transcription initiation factor TFIID subunit 8</fullName>
    </recommendedName>
</protein>
<dbReference type="GO" id="GO:0005669">
    <property type="term" value="C:transcription factor TFIID complex"/>
    <property type="evidence" value="ECO:0007669"/>
    <property type="project" value="InterPro"/>
</dbReference>